<dbReference type="InterPro" id="IPR047272">
    <property type="entry name" value="S49_SppA_C"/>
</dbReference>
<protein>
    <submittedName>
        <fullName evidence="7">Putative signal peptide peptidase SppA</fullName>
        <ecNumber evidence="7">3.4.21.-</ecNumber>
    </submittedName>
</protein>
<dbReference type="PANTHER" id="PTHR42987:SF6">
    <property type="entry name" value="PROTEINASE IV"/>
    <property type="match status" value="1"/>
</dbReference>
<evidence type="ECO:0000256" key="2">
    <source>
        <dbReference type="ARBA" id="ARBA00022670"/>
    </source>
</evidence>
<comment type="caution">
    <text evidence="7">The sequence shown here is derived from an EMBL/GenBank/DDBJ whole genome shotgun (WGS) entry which is preliminary data.</text>
</comment>
<dbReference type="Proteomes" id="UP000094622">
    <property type="component" value="Unassembled WGS sequence"/>
</dbReference>
<evidence type="ECO:0000259" key="6">
    <source>
        <dbReference type="Pfam" id="PF01343"/>
    </source>
</evidence>
<dbReference type="EMBL" id="MCRJ01000036">
    <property type="protein sequence ID" value="ODN70888.1"/>
    <property type="molecule type" value="Genomic_DNA"/>
</dbReference>
<dbReference type="InterPro" id="IPR004635">
    <property type="entry name" value="Pept_S49_SppA"/>
</dbReference>
<evidence type="ECO:0000256" key="4">
    <source>
        <dbReference type="ARBA" id="ARBA00022825"/>
    </source>
</evidence>
<keyword evidence="3 7" id="KW-0378">Hydrolase</keyword>
<dbReference type="GO" id="GO:0006508">
    <property type="term" value="P:proteolysis"/>
    <property type="evidence" value="ECO:0007669"/>
    <property type="project" value="UniProtKB-KW"/>
</dbReference>
<organism evidence="7 8">
    <name type="scientific">Methylobrevis pamukkalensis</name>
    <dbReference type="NCBI Taxonomy" id="1439726"/>
    <lineage>
        <taxon>Bacteria</taxon>
        <taxon>Pseudomonadati</taxon>
        <taxon>Pseudomonadota</taxon>
        <taxon>Alphaproteobacteria</taxon>
        <taxon>Hyphomicrobiales</taxon>
        <taxon>Pleomorphomonadaceae</taxon>
        <taxon>Methylobrevis</taxon>
    </lineage>
</organism>
<keyword evidence="8" id="KW-1185">Reference proteome</keyword>
<dbReference type="Pfam" id="PF01343">
    <property type="entry name" value="Peptidase_S49"/>
    <property type="match status" value="1"/>
</dbReference>
<dbReference type="Gene3D" id="3.90.226.10">
    <property type="entry name" value="2-enoyl-CoA Hydratase, Chain A, domain 1"/>
    <property type="match status" value="1"/>
</dbReference>
<feature type="transmembrane region" description="Helical" evidence="5">
    <location>
        <begin position="20"/>
        <end position="41"/>
    </location>
</feature>
<dbReference type="InterPro" id="IPR002142">
    <property type="entry name" value="Peptidase_S49"/>
</dbReference>
<dbReference type="PATRIC" id="fig|1439726.3.peg.1906"/>
<comment type="similarity">
    <text evidence="1">Belongs to the peptidase S49 family.</text>
</comment>
<dbReference type="CDD" id="cd07023">
    <property type="entry name" value="S49_Sppa_N_C"/>
    <property type="match status" value="1"/>
</dbReference>
<name>A0A1E3H3I9_9HYPH</name>
<dbReference type="AlphaFoldDB" id="A0A1E3H3I9"/>
<dbReference type="Gene3D" id="6.20.330.10">
    <property type="match status" value="1"/>
</dbReference>
<sequence>MTLDADLIVDRRRTRRRLVLWRASAFVLAAVIALGAVALIADRTGLAGGATPQIARISIGGVILEDPDLVEMIGEIADSEAVEGVILAIDSPGGSTTGGEALYVALRELAEKKPTAATVGTLAASAGYMVAIAGDHIVAHRTSITGSIGVYFQYGNVERLLDTLGVEVRTIKSAPLKAEPSPFGPEAPGAREAMAALVDDSYQWFVDIVAERRQLERPEALRLADGRVYSGRQALAVKLVDAIGGEDEAVAWLEEARDVSADLPVVDWTPEREDDGFSLFGYAAARIGALVGVDVGQLAAGQMPLAGLVSLWHPDLQAR</sequence>
<keyword evidence="4" id="KW-0720">Serine protease</keyword>
<proteinExistence type="inferred from homology"/>
<keyword evidence="5" id="KW-0472">Membrane</keyword>
<accession>A0A1E3H3I9</accession>
<evidence type="ECO:0000313" key="7">
    <source>
        <dbReference type="EMBL" id="ODN70888.1"/>
    </source>
</evidence>
<dbReference type="GO" id="GO:0008236">
    <property type="term" value="F:serine-type peptidase activity"/>
    <property type="evidence" value="ECO:0007669"/>
    <property type="project" value="UniProtKB-KW"/>
</dbReference>
<keyword evidence="5" id="KW-0812">Transmembrane</keyword>
<keyword evidence="2" id="KW-0645">Protease</keyword>
<dbReference type="InterPro" id="IPR029045">
    <property type="entry name" value="ClpP/crotonase-like_dom_sf"/>
</dbReference>
<reference evidence="7 8" key="1">
    <citation type="submission" date="2016-07" db="EMBL/GenBank/DDBJ databases">
        <title>Draft Genome Sequence of Methylobrevis pamukkalensis PK2.</title>
        <authorList>
            <person name="Vasilenko O.V."/>
            <person name="Doronina N.V."/>
            <person name="Shmareva M.N."/>
            <person name="Tarlachkov S.V."/>
            <person name="Mustakhimov I."/>
            <person name="Trotsenko Y.A."/>
        </authorList>
    </citation>
    <scope>NUCLEOTIDE SEQUENCE [LARGE SCALE GENOMIC DNA]</scope>
    <source>
        <strain evidence="7 8">PK2</strain>
    </source>
</reference>
<dbReference type="PANTHER" id="PTHR42987">
    <property type="entry name" value="PEPTIDASE S49"/>
    <property type="match status" value="1"/>
</dbReference>
<keyword evidence="5" id="KW-1133">Transmembrane helix</keyword>
<dbReference type="OrthoDB" id="9764363at2"/>
<dbReference type="SUPFAM" id="SSF52096">
    <property type="entry name" value="ClpP/crotonase"/>
    <property type="match status" value="1"/>
</dbReference>
<dbReference type="EC" id="3.4.21.-" evidence="7"/>
<evidence type="ECO:0000256" key="1">
    <source>
        <dbReference type="ARBA" id="ARBA00008683"/>
    </source>
</evidence>
<evidence type="ECO:0000256" key="5">
    <source>
        <dbReference type="SAM" id="Phobius"/>
    </source>
</evidence>
<feature type="domain" description="Peptidase S49" evidence="6">
    <location>
        <begin position="109"/>
        <end position="259"/>
    </location>
</feature>
<dbReference type="RefSeq" id="WP_069306599.1">
    <property type="nucleotide sequence ID" value="NZ_MCRJ01000036.1"/>
</dbReference>
<evidence type="ECO:0000256" key="3">
    <source>
        <dbReference type="ARBA" id="ARBA00022801"/>
    </source>
</evidence>
<dbReference type="NCBIfam" id="TIGR00706">
    <property type="entry name" value="SppA_dom"/>
    <property type="match status" value="1"/>
</dbReference>
<evidence type="ECO:0000313" key="8">
    <source>
        <dbReference type="Proteomes" id="UP000094622"/>
    </source>
</evidence>
<gene>
    <name evidence="7" type="primary">sppA_1</name>
    <name evidence="7" type="ORF">A6302_01805</name>
</gene>